<evidence type="ECO:0000313" key="2">
    <source>
        <dbReference type="Proteomes" id="UP000198418"/>
    </source>
</evidence>
<reference evidence="2" key="1">
    <citation type="submission" date="2017-06" db="EMBL/GenBank/DDBJ databases">
        <authorList>
            <person name="Varghese N."/>
            <person name="Submissions S."/>
        </authorList>
    </citation>
    <scope>NUCLEOTIDE SEQUENCE [LARGE SCALE GENOMIC DNA]</scope>
    <source>
        <strain evidence="2">DSM 137</strain>
    </source>
</reference>
<organism evidence="1 2">
    <name type="scientific">Rhodoblastus acidophilus</name>
    <name type="common">Rhodopseudomonas acidophila</name>
    <dbReference type="NCBI Taxonomy" id="1074"/>
    <lineage>
        <taxon>Bacteria</taxon>
        <taxon>Pseudomonadati</taxon>
        <taxon>Pseudomonadota</taxon>
        <taxon>Alphaproteobacteria</taxon>
        <taxon>Hyphomicrobiales</taxon>
        <taxon>Rhodoblastaceae</taxon>
        <taxon>Rhodoblastus</taxon>
    </lineage>
</organism>
<dbReference type="InterPro" id="IPR019285">
    <property type="entry name" value="DUF2336"/>
</dbReference>
<sequence>MIVRKFIQWSLGASAAARADGAAALARAYLYSEMTPTDRREAESAFYALLDDASPLPRRALAEAFAGSPDAPAAVIQGLARDNSDISTRVLARSPLLSDADLIDCAAVGDSAAQAAIALRPELAPAVCGSLAEIAGREAAIALAVNETAHVPDFALRRMVERFGDDGEVREALIGRAWLPAAARAALADAAARALTAFVVSRQWVSSARGERMAQEGRDRATMIIAAGCAGYSEETAALAAYLRAAGQLTPAVTLRGLMCGQSGLFEATLAELSGLSARRVAGLAREPWSDAFAAVYLKAGFPAGLLVAFRSALAAGARIRADDDAEEGALRLPLIQAVLADCAKAMARGEAAGLNNVISLLRRFELDAARDKGRRDVARIQAKPEADSSTVTFGLPATLTLRPDSQDDEGGVMVDLEALERELIAA</sequence>
<dbReference type="Proteomes" id="UP000198418">
    <property type="component" value="Unassembled WGS sequence"/>
</dbReference>
<dbReference type="Pfam" id="PF10098">
    <property type="entry name" value="DUF2336"/>
    <property type="match status" value="1"/>
</dbReference>
<dbReference type="OrthoDB" id="9798569at2"/>
<name>A0A212QPD7_RHOAC</name>
<dbReference type="EMBL" id="FYDG01000001">
    <property type="protein sequence ID" value="SNB61144.1"/>
    <property type="molecule type" value="Genomic_DNA"/>
</dbReference>
<proteinExistence type="predicted"/>
<gene>
    <name evidence="1" type="ORF">SAMN06265338_101989</name>
</gene>
<dbReference type="RefSeq" id="WP_088519387.1">
    <property type="nucleotide sequence ID" value="NZ_FYDG01000001.1"/>
</dbReference>
<accession>A0A212QPD7</accession>
<evidence type="ECO:0000313" key="1">
    <source>
        <dbReference type="EMBL" id="SNB61144.1"/>
    </source>
</evidence>
<dbReference type="PIRSF" id="PIRSF035865">
    <property type="entry name" value="UCP035865"/>
    <property type="match status" value="1"/>
</dbReference>
<protein>
    <submittedName>
        <fullName evidence="1">Uncharacterized conserved protein, DUF2336 family</fullName>
    </submittedName>
</protein>
<dbReference type="InterPro" id="IPR014598">
    <property type="entry name" value="UCP035865"/>
</dbReference>
<keyword evidence="2" id="KW-1185">Reference proteome</keyword>
<dbReference type="AlphaFoldDB" id="A0A212QPD7"/>